<dbReference type="EMBL" id="JAAMOD010000267">
    <property type="protein sequence ID" value="KAF5232957.1"/>
    <property type="molecule type" value="Genomic_DNA"/>
</dbReference>
<reference evidence="3 4" key="1">
    <citation type="submission" date="2020-02" db="EMBL/GenBank/DDBJ databases">
        <title>Identification and distribution of gene clusters putatively required for synthesis of sphingolipid metabolism inhibitors in phylogenetically diverse species of the filamentous fungus Fusarium.</title>
        <authorList>
            <person name="Kim H.-S."/>
            <person name="Busman M."/>
            <person name="Brown D.W."/>
            <person name="Divon H."/>
            <person name="Uhlig S."/>
            <person name="Proctor R.H."/>
        </authorList>
    </citation>
    <scope>NUCLEOTIDE SEQUENCE [LARGE SCALE GENOMIC DNA]</scope>
    <source>
        <strain evidence="3 4">NRRL 2903</strain>
    </source>
</reference>
<comment type="caution">
    <text evidence="3">The sequence shown here is derived from an EMBL/GenBank/DDBJ whole genome shotgun (WGS) entry which is preliminary data.</text>
</comment>
<feature type="domain" description="Secreted protein CSS2 C-terminal" evidence="2">
    <location>
        <begin position="53"/>
        <end position="182"/>
    </location>
</feature>
<dbReference type="InterPro" id="IPR046624">
    <property type="entry name" value="CSS2_C"/>
</dbReference>
<evidence type="ECO:0000313" key="4">
    <source>
        <dbReference type="Proteomes" id="UP000537989"/>
    </source>
</evidence>
<dbReference type="Pfam" id="PF20521">
    <property type="entry name" value="DUF6736"/>
    <property type="match status" value="1"/>
</dbReference>
<feature type="signal peptide" evidence="1">
    <location>
        <begin position="1"/>
        <end position="20"/>
    </location>
</feature>
<dbReference type="AlphaFoldDB" id="A0AAN5Z4J8"/>
<name>A0AAN5Z4J8_FUSAU</name>
<feature type="chain" id="PRO_5042889097" description="Secreted protein CSS2 C-terminal domain-containing protein" evidence="1">
    <location>
        <begin position="21"/>
        <end position="193"/>
    </location>
</feature>
<keyword evidence="1" id="KW-0732">Signal</keyword>
<proteinExistence type="predicted"/>
<dbReference type="Proteomes" id="UP000537989">
    <property type="component" value="Unassembled WGS sequence"/>
</dbReference>
<sequence>MTSSLTKFLVLMSLPTFIYSMSTSEGTEPLLMADAAMPEDMEQYHLQGLELKDTALETRRKYKICERFPAVGASCDAIGETIMGIYGQLGGTAKYTTKMKMSGTFTGYAGPNNELFYRYRSLDIMCDTTGEREAIAGAIEHHIKKHGSKVCGTECLHLTPQGGPWNGYLAIGPAESFDHEAYCGPKLSFKHCD</sequence>
<evidence type="ECO:0000259" key="2">
    <source>
        <dbReference type="Pfam" id="PF20521"/>
    </source>
</evidence>
<organism evidence="3 4">
    <name type="scientific">Fusarium austroamericanum</name>
    <dbReference type="NCBI Taxonomy" id="282268"/>
    <lineage>
        <taxon>Eukaryota</taxon>
        <taxon>Fungi</taxon>
        <taxon>Dikarya</taxon>
        <taxon>Ascomycota</taxon>
        <taxon>Pezizomycotina</taxon>
        <taxon>Sordariomycetes</taxon>
        <taxon>Hypocreomycetidae</taxon>
        <taxon>Hypocreales</taxon>
        <taxon>Nectriaceae</taxon>
        <taxon>Fusarium</taxon>
    </lineage>
</organism>
<evidence type="ECO:0000256" key="1">
    <source>
        <dbReference type="SAM" id="SignalP"/>
    </source>
</evidence>
<gene>
    <name evidence="3" type="ORF">FAUST_8445</name>
</gene>
<accession>A0AAN5Z4J8</accession>
<evidence type="ECO:0000313" key="3">
    <source>
        <dbReference type="EMBL" id="KAF5232957.1"/>
    </source>
</evidence>
<keyword evidence="4" id="KW-1185">Reference proteome</keyword>
<protein>
    <recommendedName>
        <fullName evidence="2">Secreted protein CSS2 C-terminal domain-containing protein</fullName>
    </recommendedName>
</protein>